<reference evidence="1 2" key="1">
    <citation type="submission" date="2022-12" db="EMBL/GenBank/DDBJ databases">
        <title>Polyphasic characterization of Geotalea uranireducens NIT-SL11 newly isolated from a complex of sewage sludge and microbially reduced graphene oxide.</title>
        <authorList>
            <person name="Xie L."/>
            <person name="Yoshida N."/>
            <person name="Meng L."/>
        </authorList>
    </citation>
    <scope>NUCLEOTIDE SEQUENCE [LARGE SCALE GENOMIC DNA]</scope>
    <source>
        <strain evidence="1 2">NIT-SL11</strain>
    </source>
</reference>
<sequence>MPARGGIYRYNALGRRLVALALGAGCAFWGGTARADMISGFLEWNYSLNNGRLTSGGETTHTRADTLTQRYNLNLNWQPYPQLRLLAGGLFKQDQSTVKATNQTSTTTDTTDTTIRPFADLTLENPLYNAGVGFNRREETLEVTAAPKLTTISEDYHALAGWKPEGLPWLDLQFSRFNNYDSDRTSLDSTTDRAIIGLRYLPVQSLDLWYQATYTDDINHLKQSEIEQLVHSGRATYTDQLFDGRLFIAADYNINHQEITATAPGKTEIDYPVSPSSAMFALNLTPQLGAMPIDATYSYLIDGNFTVGNSQVNLGVRGDTDRNINIGVTFVFAEAVDLFVISVDRDLPDSVANSFTWDVYTSTDNQEWTLVQAAVPGTFIRSAQNNRFEIRFPTVTTRYLKVVTSPLSAAVAAQAVPPLTNPESILVTEVQTYNRRPPDTFSQTTQLLNIDTKTRLLDIPALYYTLSFYYDRRDPAAETRYTVSNGLLLDHRFNNVFSLNARFAREDGQEDLGHRVAYIYDATLRATPLPTLSHTLIYSGRKEDVGQTTNNSDSVFLYNTAELYRGIQLNLAGGITYATHENGDKTRTYSIIAGASIIPNSKVTINLTYSKDKTTALEGTSADIGSSIERADITGTYRPFTTLYLVAGVGYMKQQNSPADYTQNYGVNWSPFPDGTLQFNFSYSENQRTLNEEKTRTITPNLNWKITRRSFLQLAYVILQTKSATTTTDSEIYSMNLRTSF</sequence>
<keyword evidence="2" id="KW-1185">Reference proteome</keyword>
<dbReference type="EMBL" id="AP027151">
    <property type="protein sequence ID" value="BDV42816.1"/>
    <property type="molecule type" value="Genomic_DNA"/>
</dbReference>
<accession>A0ABN6VUJ7</accession>
<evidence type="ECO:0000313" key="2">
    <source>
        <dbReference type="Proteomes" id="UP001317705"/>
    </source>
</evidence>
<dbReference type="RefSeq" id="WP_282003500.1">
    <property type="nucleotide sequence ID" value="NZ_AP027151.1"/>
</dbReference>
<gene>
    <name evidence="1" type="ORF">GURASL_17390</name>
</gene>
<evidence type="ECO:0008006" key="3">
    <source>
        <dbReference type="Google" id="ProtNLM"/>
    </source>
</evidence>
<name>A0ABN6VUJ7_9BACT</name>
<proteinExistence type="predicted"/>
<protein>
    <recommendedName>
        <fullName evidence="3">TIGR03016 family PEP-CTERM system-associated outer membrane protein</fullName>
    </recommendedName>
</protein>
<organism evidence="1 2">
    <name type="scientific">Geotalea uraniireducens</name>
    <dbReference type="NCBI Taxonomy" id="351604"/>
    <lineage>
        <taxon>Bacteria</taxon>
        <taxon>Pseudomonadati</taxon>
        <taxon>Thermodesulfobacteriota</taxon>
        <taxon>Desulfuromonadia</taxon>
        <taxon>Geobacterales</taxon>
        <taxon>Geobacteraceae</taxon>
        <taxon>Geotalea</taxon>
    </lineage>
</organism>
<dbReference type="SUPFAM" id="SSF56935">
    <property type="entry name" value="Porins"/>
    <property type="match status" value="1"/>
</dbReference>
<dbReference type="Proteomes" id="UP001317705">
    <property type="component" value="Chromosome"/>
</dbReference>
<dbReference type="Gene3D" id="2.60.120.260">
    <property type="entry name" value="Galactose-binding domain-like"/>
    <property type="match status" value="1"/>
</dbReference>
<evidence type="ECO:0000313" key="1">
    <source>
        <dbReference type="EMBL" id="BDV42816.1"/>
    </source>
</evidence>